<evidence type="ECO:0000256" key="3">
    <source>
        <dbReference type="ARBA" id="ARBA00013254"/>
    </source>
</evidence>
<reference evidence="6 7" key="1">
    <citation type="submission" date="2019-03" db="EMBL/GenBank/DDBJ databases">
        <title>Sequencing the genomes of 1000 actinobacteria strains.</title>
        <authorList>
            <person name="Klenk H.-P."/>
        </authorList>
    </citation>
    <scope>NUCLEOTIDE SEQUENCE [LARGE SCALE GENOMIC DNA]</scope>
    <source>
        <strain evidence="6 7">DSM 18936</strain>
    </source>
</reference>
<evidence type="ECO:0000313" key="7">
    <source>
        <dbReference type="Proteomes" id="UP000294558"/>
    </source>
</evidence>
<evidence type="ECO:0000256" key="1">
    <source>
        <dbReference type="ARBA" id="ARBA00001613"/>
    </source>
</evidence>
<name>A0A4R7I119_9ACTN</name>
<comment type="similarity">
    <text evidence="2">Belongs to the AB hydrolase superfamily.</text>
</comment>
<dbReference type="InterPro" id="IPR029058">
    <property type="entry name" value="AB_hydrolase_fold"/>
</dbReference>
<dbReference type="AlphaFoldDB" id="A0A4R7I119"/>
<comment type="catalytic activity">
    <reaction evidence="1">
        <text>Hydrolyzes glycerol monoesters of long-chain fatty acids.</text>
        <dbReference type="EC" id="3.1.1.23"/>
    </reaction>
</comment>
<organism evidence="6 7">
    <name type="scientific">Ilumatobacter fluminis</name>
    <dbReference type="NCBI Taxonomy" id="467091"/>
    <lineage>
        <taxon>Bacteria</taxon>
        <taxon>Bacillati</taxon>
        <taxon>Actinomycetota</taxon>
        <taxon>Acidimicrobiia</taxon>
        <taxon>Acidimicrobiales</taxon>
        <taxon>Ilumatobacteraceae</taxon>
        <taxon>Ilumatobacter</taxon>
    </lineage>
</organism>
<dbReference type="EMBL" id="SOAU01000001">
    <property type="protein sequence ID" value="TDT16266.1"/>
    <property type="molecule type" value="Genomic_DNA"/>
</dbReference>
<keyword evidence="7" id="KW-1185">Reference proteome</keyword>
<sequence length="280" mass="30010">MQQTEGTFTAFDGTTIFHRTWTPDGDAKAVVLLVHGLGEHLGRYQHVARRLTDAGYVVAALDHRGHGKSGGKRVFVKSYDEFMRDLAQFRRQVEGEHPGLPLVLLGHSMGGNLVMGHTLGNQSGITGIALSGAALKVGDDFSPIQRKIFSGIAKVAPGFRPQGLDASSISHDPAVVEAYLADPLVYTGKISAGLGAALFDAMDSFPDRYPSLALPIWIGHGTDDQLADVAGSHELEAGATNADIESHYYEGLAHEIFNEPEQDEVLGDLVAWLDRTVAPS</sequence>
<evidence type="ECO:0000256" key="2">
    <source>
        <dbReference type="ARBA" id="ARBA00008645"/>
    </source>
</evidence>
<keyword evidence="6" id="KW-0378">Hydrolase</keyword>
<protein>
    <recommendedName>
        <fullName evidence="4">Monoacylglycerol lipase</fullName>
        <ecNumber evidence="3">3.1.1.23</ecNumber>
    </recommendedName>
</protein>
<dbReference type="RefSeq" id="WP_133868660.1">
    <property type="nucleotide sequence ID" value="NZ_SOAU01000001.1"/>
</dbReference>
<dbReference type="Gene3D" id="3.40.50.1820">
    <property type="entry name" value="alpha/beta hydrolase"/>
    <property type="match status" value="1"/>
</dbReference>
<evidence type="ECO:0000256" key="4">
    <source>
        <dbReference type="ARBA" id="ARBA00071261"/>
    </source>
</evidence>
<dbReference type="EC" id="3.1.1.23" evidence="3"/>
<comment type="caution">
    <text evidence="6">The sequence shown here is derived from an EMBL/GenBank/DDBJ whole genome shotgun (WGS) entry which is preliminary data.</text>
</comment>
<dbReference type="SUPFAM" id="SSF53474">
    <property type="entry name" value="alpha/beta-Hydrolases"/>
    <property type="match status" value="1"/>
</dbReference>
<dbReference type="InterPro" id="IPR051044">
    <property type="entry name" value="MAG_DAG_Lipase"/>
</dbReference>
<dbReference type="GO" id="GO:0047372">
    <property type="term" value="F:monoacylglycerol lipase activity"/>
    <property type="evidence" value="ECO:0007669"/>
    <property type="project" value="UniProtKB-EC"/>
</dbReference>
<evidence type="ECO:0000259" key="5">
    <source>
        <dbReference type="Pfam" id="PF12146"/>
    </source>
</evidence>
<accession>A0A4R7I119</accession>
<dbReference type="Pfam" id="PF12146">
    <property type="entry name" value="Hydrolase_4"/>
    <property type="match status" value="1"/>
</dbReference>
<dbReference type="FunFam" id="3.40.50.1820:FF:000117">
    <property type="entry name" value="Monoglyceride lipase, putative"/>
    <property type="match status" value="1"/>
</dbReference>
<dbReference type="Proteomes" id="UP000294558">
    <property type="component" value="Unassembled WGS sequence"/>
</dbReference>
<evidence type="ECO:0000313" key="6">
    <source>
        <dbReference type="EMBL" id="TDT16266.1"/>
    </source>
</evidence>
<gene>
    <name evidence="6" type="ORF">BDK89_1850</name>
</gene>
<dbReference type="PANTHER" id="PTHR11614">
    <property type="entry name" value="PHOSPHOLIPASE-RELATED"/>
    <property type="match status" value="1"/>
</dbReference>
<feature type="domain" description="Serine aminopeptidase S33" evidence="5">
    <location>
        <begin position="26"/>
        <end position="261"/>
    </location>
</feature>
<dbReference type="OrthoDB" id="9806902at2"/>
<proteinExistence type="inferred from homology"/>
<dbReference type="InterPro" id="IPR022742">
    <property type="entry name" value="Hydrolase_4"/>
</dbReference>